<dbReference type="SFLD" id="SFLDG01066">
    <property type="entry name" value="organic_radical-activating_enz"/>
    <property type="match status" value="1"/>
</dbReference>
<dbReference type="InterPro" id="IPR013785">
    <property type="entry name" value="Aldolase_TIM"/>
</dbReference>
<evidence type="ECO:0000256" key="1">
    <source>
        <dbReference type="ARBA" id="ARBA00001966"/>
    </source>
</evidence>
<dbReference type="InterPro" id="IPR012839">
    <property type="entry name" value="Organic_radical_activase"/>
</dbReference>
<dbReference type="STRING" id="100225.SAMN05421595_2705"/>
<keyword evidence="8" id="KW-0411">Iron-sulfur</keyword>
<dbReference type="PANTHER" id="PTHR30352">
    <property type="entry name" value="PYRUVATE FORMATE-LYASE-ACTIVATING ENZYME"/>
    <property type="match status" value="1"/>
</dbReference>
<evidence type="ECO:0000313" key="11">
    <source>
        <dbReference type="Proteomes" id="UP000008495"/>
    </source>
</evidence>
<evidence type="ECO:0000256" key="2">
    <source>
        <dbReference type="ARBA" id="ARBA00009777"/>
    </source>
</evidence>
<gene>
    <name evidence="10" type="ORF">AUCHE_09_00440</name>
</gene>
<keyword evidence="5" id="KW-0479">Metal-binding</keyword>
<keyword evidence="4" id="KW-0949">S-adenosyl-L-methionine</keyword>
<evidence type="ECO:0000256" key="5">
    <source>
        <dbReference type="ARBA" id="ARBA00022723"/>
    </source>
</evidence>
<evidence type="ECO:0000256" key="7">
    <source>
        <dbReference type="ARBA" id="ARBA00023004"/>
    </source>
</evidence>
<dbReference type="GO" id="GO:0016491">
    <property type="term" value="F:oxidoreductase activity"/>
    <property type="evidence" value="ECO:0007669"/>
    <property type="project" value="UniProtKB-KW"/>
</dbReference>
<dbReference type="RefSeq" id="WP_006503193.1">
    <property type="nucleotide sequence ID" value="NZ_BAGZ01000009.1"/>
</dbReference>
<keyword evidence="11" id="KW-1185">Reference proteome</keyword>
<evidence type="ECO:0000256" key="8">
    <source>
        <dbReference type="ARBA" id="ARBA00023014"/>
    </source>
</evidence>
<dbReference type="CDD" id="cd01335">
    <property type="entry name" value="Radical_SAM"/>
    <property type="match status" value="1"/>
</dbReference>
<dbReference type="SUPFAM" id="SSF102114">
    <property type="entry name" value="Radical SAM enzymes"/>
    <property type="match status" value="1"/>
</dbReference>
<dbReference type="InterPro" id="IPR007197">
    <property type="entry name" value="rSAM"/>
</dbReference>
<keyword evidence="6" id="KW-0560">Oxidoreductase</keyword>
<comment type="cofactor">
    <cofactor evidence="1">
        <name>[4Fe-4S] cluster</name>
        <dbReference type="ChEBI" id="CHEBI:49883"/>
    </cofactor>
</comment>
<dbReference type="InterPro" id="IPR034457">
    <property type="entry name" value="Organic_radical-activating"/>
</dbReference>
<proteinExistence type="inferred from homology"/>
<dbReference type="GO" id="GO:0051539">
    <property type="term" value="F:4 iron, 4 sulfur cluster binding"/>
    <property type="evidence" value="ECO:0007669"/>
    <property type="project" value="UniProtKB-KW"/>
</dbReference>
<reference evidence="10 11" key="1">
    <citation type="submission" date="2012-08" db="EMBL/GenBank/DDBJ databases">
        <title>Whole genome shotgun sequence of Austwickia chelonae NBRC 105200.</title>
        <authorList>
            <person name="Yoshida I."/>
            <person name="Hosoyama A."/>
            <person name="Tsuchikane K."/>
            <person name="Katsumata H."/>
            <person name="Ando Y."/>
            <person name="Ohji S."/>
            <person name="Hamada M."/>
            <person name="Tamura T."/>
            <person name="Yamazoe A."/>
            <person name="Yamazaki S."/>
            <person name="Fujita N."/>
        </authorList>
    </citation>
    <scope>NUCLEOTIDE SEQUENCE [LARGE SCALE GENOMIC DNA]</scope>
    <source>
        <strain evidence="10 11">NBRC 105200</strain>
    </source>
</reference>
<accession>K6V886</accession>
<feature type="domain" description="Radical SAM core" evidence="9">
    <location>
        <begin position="17"/>
        <end position="256"/>
    </location>
</feature>
<dbReference type="PANTHER" id="PTHR30352:SF4">
    <property type="entry name" value="PYRUVATE FORMATE-LYASE 2-ACTIVATING ENZYME"/>
    <property type="match status" value="1"/>
</dbReference>
<dbReference type="NCBIfam" id="TIGR02494">
    <property type="entry name" value="PFLE_PFLC"/>
    <property type="match status" value="1"/>
</dbReference>
<organism evidence="10 11">
    <name type="scientific">Austwickia chelonae NBRC 105200</name>
    <dbReference type="NCBI Taxonomy" id="1184607"/>
    <lineage>
        <taxon>Bacteria</taxon>
        <taxon>Bacillati</taxon>
        <taxon>Actinomycetota</taxon>
        <taxon>Actinomycetes</taxon>
        <taxon>Micrococcales</taxon>
        <taxon>Dermatophilaceae</taxon>
        <taxon>Austwickia</taxon>
    </lineage>
</organism>
<dbReference type="GO" id="GO:0046872">
    <property type="term" value="F:metal ion binding"/>
    <property type="evidence" value="ECO:0007669"/>
    <property type="project" value="UniProtKB-KW"/>
</dbReference>
<dbReference type="PIRSF" id="PIRSF000371">
    <property type="entry name" value="PFL_act_enz"/>
    <property type="match status" value="1"/>
</dbReference>
<evidence type="ECO:0000313" key="10">
    <source>
        <dbReference type="EMBL" id="GAB78438.1"/>
    </source>
</evidence>
<sequence>MPPPSGRIFNIQKFSLHDGPGIRTVVFLKGCPLDCQWCANPNSRVLQAIPMRDATDPRLSEDDSRLYPLDDVVRRCLQDLPFYQESGGGVTLSGGEPLVQHAFATALLAALQAEGVHTAIETTGHIAPRIFTRALEHCDHVIIDVKHHDRDAHRAWTGTSNDLALTNLTHALERDLPVWVRIPVIPGVNDSLDDARAFAALLTDRGVRQVQLLPFHQMGERKYELLGWEYAFLGVPSTHEEDLADFRAEIEAHGVRAGFDAPDSRTESTRIGATRRS</sequence>
<evidence type="ECO:0000259" key="9">
    <source>
        <dbReference type="PROSITE" id="PS51918"/>
    </source>
</evidence>
<dbReference type="AlphaFoldDB" id="K6V886"/>
<evidence type="ECO:0000256" key="4">
    <source>
        <dbReference type="ARBA" id="ARBA00022691"/>
    </source>
</evidence>
<name>K6V886_9MICO</name>
<evidence type="ECO:0000256" key="3">
    <source>
        <dbReference type="ARBA" id="ARBA00022485"/>
    </source>
</evidence>
<dbReference type="Proteomes" id="UP000008495">
    <property type="component" value="Unassembled WGS sequence"/>
</dbReference>
<dbReference type="EMBL" id="BAGZ01000009">
    <property type="protein sequence ID" value="GAB78438.1"/>
    <property type="molecule type" value="Genomic_DNA"/>
</dbReference>
<evidence type="ECO:0000256" key="6">
    <source>
        <dbReference type="ARBA" id="ARBA00023002"/>
    </source>
</evidence>
<keyword evidence="3" id="KW-0004">4Fe-4S</keyword>
<comment type="caution">
    <text evidence="10">The sequence shown here is derived from an EMBL/GenBank/DDBJ whole genome shotgun (WGS) entry which is preliminary data.</text>
</comment>
<comment type="similarity">
    <text evidence="2">Belongs to the organic radical-activating enzymes family.</text>
</comment>
<dbReference type="SFLD" id="SFLDS00029">
    <property type="entry name" value="Radical_SAM"/>
    <property type="match status" value="1"/>
</dbReference>
<dbReference type="Gene3D" id="3.20.20.70">
    <property type="entry name" value="Aldolase class I"/>
    <property type="match status" value="1"/>
</dbReference>
<dbReference type="InterPro" id="IPR001989">
    <property type="entry name" value="Radical_activat_CS"/>
</dbReference>
<dbReference type="OrthoDB" id="9782387at2"/>
<dbReference type="eggNOG" id="COG1180">
    <property type="taxonomic scope" value="Bacteria"/>
</dbReference>
<dbReference type="PROSITE" id="PS51918">
    <property type="entry name" value="RADICAL_SAM"/>
    <property type="match status" value="1"/>
</dbReference>
<dbReference type="InterPro" id="IPR058240">
    <property type="entry name" value="rSAM_sf"/>
</dbReference>
<dbReference type="Pfam" id="PF04055">
    <property type="entry name" value="Radical_SAM"/>
    <property type="match status" value="1"/>
</dbReference>
<protein>
    <submittedName>
        <fullName evidence="10">Glycyl-radical enzyme activating family protein</fullName>
    </submittedName>
</protein>
<dbReference type="PROSITE" id="PS01087">
    <property type="entry name" value="RADICAL_ACTIVATING"/>
    <property type="match status" value="1"/>
</dbReference>
<keyword evidence="7" id="KW-0408">Iron</keyword>